<accession>A0A7R9HQ69</accession>
<sequence length="889" mass="102718">MIISNVYYNALIFGVATLTFVESTSMRTKYLTDKPQSSSGDSQYDVEARFALEKMAQEFYFGARDNSSEEWQRGTGRFINKERLDIAEESKNLMPIVVWQEKADEKTKMDEEESNMAEDKPKIVKEKNKMVEDKPKMNEEKPSMAERKSKIAKDKSKTAKEKMKMVKEKPKTVKGVNLKSPAMWQEEAMRFLAEEEPKMAEEKPKIVKGVNLKSPEMWQEEAMRFLAEEEPKMAEEANLKALAAWNYAARMTKKNKDKMDAANARSSTYERVQHERVNLFPRSIMSDPDLRRKLKKMSSLGISAIPDEQLLRFNDILVEMQDIYVSGKGCSYTEPTQYLNGVLASSQNPEELKHAWLEWHRVSGQRMRSLYAEYVELSNMGARLNNYTDASAQWLSLYESPEVQDIPKEVARLWKQLRPLYLQLHAYVRRKLYLKYGVSIVDPRRGIPAHLLGNMWGQIWDNLLNISQPFPDTPSPKVTEALKQQGFTSRKMFQVAEEFFVSLNLSAMPPLFWRNSILEKPTKRRRVNCHSSAWDFMDRKDFRILQCSDVSLRSFLTAHHEMGHIENFVLYKDQPPTYREGANPGFDEAIGDVITLSVMSPKHLKKIGLLSDDEHVESYESNINHLFSVALRKLTLLPFAYVIDLWRWAVFQGSVTPRNYNCHWWYLREKYQGVVPPEKRSEEQFDPGSKFHVAANVPYIRYFISAILEFQMHRHMCKVVGEYDPNDTRKPLHSCDIYQKQQAGTLLRRVMSMGSSQPWPEALKVITGSRCMDASALREYLLPLEHWLTVENEKTGELIGWEHTGEDRATSGGSGMTVAFIIFAVATFLHLWESQCWQLLTAAWSALRPNESVSPSLRHLVHTVEVQMLDRLTGSKNCSHLVMDQDAIN</sequence>
<evidence type="ECO:0000256" key="2">
    <source>
        <dbReference type="ARBA" id="ARBA00022729"/>
    </source>
</evidence>
<evidence type="ECO:0000256" key="6">
    <source>
        <dbReference type="PIRSR" id="PIRSR601548-11"/>
    </source>
</evidence>
<feature type="binding site" evidence="10">
    <location>
        <position position="588"/>
    </location>
    <ligand>
        <name>Zn(2+)</name>
        <dbReference type="ChEBI" id="CHEBI:29105"/>
        <label>2</label>
        <note>catalytic</note>
    </ligand>
</feature>
<dbReference type="EC" id="3.4.-.-" evidence="12"/>
<protein>
    <recommendedName>
        <fullName evidence="12">Angiotensin-converting enzyme</fullName>
        <ecNumber evidence="12">3.4.-.-</ecNumber>
    </recommendedName>
</protein>
<evidence type="ECO:0000256" key="1">
    <source>
        <dbReference type="ARBA" id="ARBA00008139"/>
    </source>
</evidence>
<keyword evidence="2" id="KW-0732">Signal</keyword>
<dbReference type="PANTHER" id="PTHR10514">
    <property type="entry name" value="ANGIOTENSIN-CONVERTING ENZYME"/>
    <property type="match status" value="1"/>
</dbReference>
<evidence type="ECO:0000256" key="5">
    <source>
        <dbReference type="PIRSR" id="PIRSR601548-1"/>
    </source>
</evidence>
<name>A0A7R9HQ69_9NEOP</name>
<keyword evidence="12" id="KW-0378">Hydrolase</keyword>
<dbReference type="AlphaFoldDB" id="A0A7R9HQ69"/>
<evidence type="ECO:0000256" key="11">
    <source>
        <dbReference type="PROSITE-ProRule" id="PRU01355"/>
    </source>
</evidence>
<keyword evidence="12" id="KW-0645">Protease</keyword>
<feature type="binding site" evidence="8">
    <location>
        <position position="564"/>
    </location>
    <ligand>
        <name>Zn(2+)</name>
        <dbReference type="ChEBI" id="CHEBI:29105"/>
        <label>1</label>
        <note>catalytic</note>
    </ligand>
</feature>
<dbReference type="CDD" id="cd06461">
    <property type="entry name" value="M2_ACE"/>
    <property type="match status" value="1"/>
</dbReference>
<keyword evidence="4 12" id="KW-0325">Glycoprotein</keyword>
<reference evidence="14" key="1">
    <citation type="submission" date="2020-11" db="EMBL/GenBank/DDBJ databases">
        <authorList>
            <person name="Tran Van P."/>
        </authorList>
    </citation>
    <scope>NUCLEOTIDE SEQUENCE</scope>
</reference>
<feature type="disulfide bond" evidence="9 11">
    <location>
        <begin position="717"/>
        <end position="735"/>
    </location>
</feature>
<keyword evidence="8 12" id="KW-0862">Zinc</keyword>
<feature type="active site" description="Proton donor 2" evidence="6">
    <location>
        <position position="692"/>
    </location>
</feature>
<dbReference type="Pfam" id="PF01401">
    <property type="entry name" value="Peptidase_M2"/>
    <property type="match status" value="1"/>
</dbReference>
<feature type="disulfide bond" evidence="9 11">
    <location>
        <begin position="529"/>
        <end position="547"/>
    </location>
</feature>
<comment type="similarity">
    <text evidence="1 11 12">Belongs to the peptidase M2 family.</text>
</comment>
<feature type="binding site" evidence="10">
    <location>
        <position position="564"/>
    </location>
    <ligand>
        <name>Zn(2+)</name>
        <dbReference type="ChEBI" id="CHEBI:29105"/>
        <label>2</label>
        <note>catalytic</note>
    </ligand>
</feature>
<keyword evidence="12" id="KW-0121">Carboxypeptidase</keyword>
<dbReference type="SUPFAM" id="SSF55486">
    <property type="entry name" value="Metalloproteases ('zincins'), catalytic domain"/>
    <property type="match status" value="1"/>
</dbReference>
<evidence type="ECO:0000256" key="4">
    <source>
        <dbReference type="ARBA" id="ARBA00023180"/>
    </source>
</evidence>
<dbReference type="GO" id="GO:0008241">
    <property type="term" value="F:peptidyl-dipeptidase activity"/>
    <property type="evidence" value="ECO:0007669"/>
    <property type="project" value="InterPro"/>
</dbReference>
<proteinExistence type="inferred from homology"/>
<dbReference type="GO" id="GO:0046872">
    <property type="term" value="F:metal ion binding"/>
    <property type="evidence" value="ECO:0007669"/>
    <property type="project" value="UniProtKB-KW"/>
</dbReference>
<dbReference type="PANTHER" id="PTHR10514:SF44">
    <property type="entry name" value="ANGIOTENSIN-CONVERTING ENZYME-RELATED"/>
    <property type="match status" value="1"/>
</dbReference>
<dbReference type="GO" id="GO:0005615">
    <property type="term" value="C:extracellular space"/>
    <property type="evidence" value="ECO:0007669"/>
    <property type="project" value="TreeGrafter"/>
</dbReference>
<feature type="binding site" evidence="8">
    <location>
        <position position="560"/>
    </location>
    <ligand>
        <name>Zn(2+)</name>
        <dbReference type="ChEBI" id="CHEBI:29105"/>
        <label>1</label>
        <note>catalytic</note>
    </ligand>
</feature>
<evidence type="ECO:0000256" key="10">
    <source>
        <dbReference type="PIRSR" id="PIRSR601548-8"/>
    </source>
</evidence>
<keyword evidence="12" id="KW-0482">Metalloprotease</keyword>
<feature type="binding site" evidence="10">
    <location>
        <position position="560"/>
    </location>
    <ligand>
        <name>Zn(2+)</name>
        <dbReference type="ChEBI" id="CHEBI:29105"/>
        <label>2</label>
        <note>catalytic</note>
    </ligand>
</feature>
<comment type="caution">
    <text evidence="11">Lacks conserved residue(s) required for the propagation of feature annotation.</text>
</comment>
<evidence type="ECO:0000256" key="7">
    <source>
        <dbReference type="PIRSR" id="PIRSR601548-2"/>
    </source>
</evidence>
<feature type="active site" description="Proton acceptor 1" evidence="5">
    <location>
        <position position="561"/>
    </location>
</feature>
<keyword evidence="3 9" id="KW-1015">Disulfide bond</keyword>
<keyword evidence="8 12" id="KW-0479">Metal-binding</keyword>
<dbReference type="GO" id="GO:0006508">
    <property type="term" value="P:proteolysis"/>
    <property type="evidence" value="ECO:0007669"/>
    <property type="project" value="UniProtKB-KW"/>
</dbReference>
<feature type="binding site" evidence="7">
    <location>
        <position position="701"/>
    </location>
    <ligand>
        <name>chloride</name>
        <dbReference type="ChEBI" id="CHEBI:17996"/>
        <label>1</label>
    </ligand>
</feature>
<evidence type="ECO:0000256" key="9">
    <source>
        <dbReference type="PIRSR" id="PIRSR601548-4"/>
    </source>
</evidence>
<evidence type="ECO:0000256" key="12">
    <source>
        <dbReference type="RuleBase" id="RU361144"/>
    </source>
</evidence>
<comment type="cofactor">
    <cofactor evidence="12">
        <name>Zn(2+)</name>
        <dbReference type="ChEBI" id="CHEBI:29105"/>
    </cofactor>
    <text evidence="12">Binds 1 zinc ion per subunit.</text>
</comment>
<gene>
    <name evidence="14" type="ORF">TMSB3V08_LOCUS5276</name>
</gene>
<dbReference type="GO" id="GO:0004180">
    <property type="term" value="F:carboxypeptidase activity"/>
    <property type="evidence" value="ECO:0007669"/>
    <property type="project" value="UniProtKB-KW"/>
</dbReference>
<feature type="active site" description="Proton donor 1" evidence="5">
    <location>
        <position position="692"/>
    </location>
</feature>
<organism evidence="14">
    <name type="scientific">Timema monikensis</name>
    <dbReference type="NCBI Taxonomy" id="170555"/>
    <lineage>
        <taxon>Eukaryota</taxon>
        <taxon>Metazoa</taxon>
        <taxon>Ecdysozoa</taxon>
        <taxon>Arthropoda</taxon>
        <taxon>Hexapoda</taxon>
        <taxon>Insecta</taxon>
        <taxon>Pterygota</taxon>
        <taxon>Neoptera</taxon>
        <taxon>Polyneoptera</taxon>
        <taxon>Phasmatodea</taxon>
        <taxon>Timematodea</taxon>
        <taxon>Timematoidea</taxon>
        <taxon>Timematidae</taxon>
        <taxon>Timema</taxon>
    </lineage>
</organism>
<evidence type="ECO:0000256" key="8">
    <source>
        <dbReference type="PIRSR" id="PIRSR601548-3"/>
    </source>
</evidence>
<evidence type="ECO:0000313" key="14">
    <source>
        <dbReference type="EMBL" id="CAD7428472.1"/>
    </source>
</evidence>
<evidence type="ECO:0000256" key="13">
    <source>
        <dbReference type="SAM" id="MobiDB-lite"/>
    </source>
</evidence>
<evidence type="ECO:0000256" key="3">
    <source>
        <dbReference type="ARBA" id="ARBA00023157"/>
    </source>
</evidence>
<dbReference type="GO" id="GO:0005886">
    <property type="term" value="C:plasma membrane"/>
    <property type="evidence" value="ECO:0007669"/>
    <property type="project" value="TreeGrafter"/>
</dbReference>
<dbReference type="PRINTS" id="PR00791">
    <property type="entry name" value="PEPDIPTASEA"/>
</dbReference>
<feature type="binding site" evidence="7">
    <location>
        <position position="398"/>
    </location>
    <ligand>
        <name>chloride</name>
        <dbReference type="ChEBI" id="CHEBI:17996"/>
        <label>1</label>
    </ligand>
</feature>
<feature type="binding site" evidence="8">
    <location>
        <position position="588"/>
    </location>
    <ligand>
        <name>Zn(2+)</name>
        <dbReference type="ChEBI" id="CHEBI:29105"/>
        <label>1</label>
        <note>catalytic</note>
    </ligand>
</feature>
<feature type="region of interest" description="Disordered" evidence="13">
    <location>
        <begin position="133"/>
        <end position="171"/>
    </location>
</feature>
<dbReference type="PROSITE" id="PS52011">
    <property type="entry name" value="PEPTIDASE_M2"/>
    <property type="match status" value="1"/>
</dbReference>
<dbReference type="InterPro" id="IPR001548">
    <property type="entry name" value="Peptidase_M2"/>
</dbReference>
<feature type="active site" description="Proton acceptor 2" evidence="6">
    <location>
        <position position="561"/>
    </location>
</feature>
<dbReference type="EMBL" id="OB793747">
    <property type="protein sequence ID" value="CAD7428472.1"/>
    <property type="molecule type" value="Genomic_DNA"/>
</dbReference>
<dbReference type="GO" id="GO:0008237">
    <property type="term" value="F:metallopeptidase activity"/>
    <property type="evidence" value="ECO:0007669"/>
    <property type="project" value="UniProtKB-KW"/>
</dbReference>